<gene>
    <name evidence="2" type="ORF">CWD84_15640</name>
</gene>
<dbReference type="GO" id="GO:0046872">
    <property type="term" value="F:metal ion binding"/>
    <property type="evidence" value="ECO:0007669"/>
    <property type="project" value="UniProtKB-KW"/>
</dbReference>
<dbReference type="PROSITE" id="PS00202">
    <property type="entry name" value="RUBREDOXIN"/>
    <property type="match status" value="1"/>
</dbReference>
<name>A0AAI8HQ67_9BACI</name>
<sequence>MKTKKVTIPARDTNGFLIGFKEINVLWECPTCGGEMGNPQLMQYTEDGFFGQIHTWENPCGHIAHYKNLQIVGDAE</sequence>
<organism evidence="2 3">
    <name type="scientific">Bacillus siamensis</name>
    <dbReference type="NCBI Taxonomy" id="659243"/>
    <lineage>
        <taxon>Bacteria</taxon>
        <taxon>Bacillati</taxon>
        <taxon>Bacillota</taxon>
        <taxon>Bacilli</taxon>
        <taxon>Bacillales</taxon>
        <taxon>Bacillaceae</taxon>
        <taxon>Bacillus</taxon>
        <taxon>Bacillus amyloliquefaciens group</taxon>
    </lineage>
</organism>
<dbReference type="KEGG" id="bsia:CWD84_15640"/>
<dbReference type="InterPro" id="IPR018527">
    <property type="entry name" value="Rubredoxin_Fe_BS"/>
</dbReference>
<dbReference type="AlphaFoldDB" id="A0AAI8HQ67"/>
<evidence type="ECO:0000256" key="1">
    <source>
        <dbReference type="ARBA" id="ARBA00022723"/>
    </source>
</evidence>
<accession>A0AAI8HQ67</accession>
<evidence type="ECO:0000313" key="2">
    <source>
        <dbReference type="EMBL" id="AUJ78156.1"/>
    </source>
</evidence>
<reference evidence="2 3" key="1">
    <citation type="submission" date="2017-11" db="EMBL/GenBank/DDBJ databases">
        <title>Genome sequence and genome mining of multiple bioactive secondary metabolites from a deep sea-derived Bacillus siamensis SCSIO 05746.</title>
        <authorList>
            <person name="Pan H.-Q."/>
            <person name="Ju J.-H."/>
        </authorList>
    </citation>
    <scope>NUCLEOTIDE SEQUENCE [LARGE SCALE GENOMIC DNA]</scope>
    <source>
        <strain evidence="2 3">SCSIO 05746</strain>
    </source>
</reference>
<dbReference type="RefSeq" id="WP_101605537.1">
    <property type="nucleotide sequence ID" value="NZ_CP025001.1"/>
</dbReference>
<protein>
    <submittedName>
        <fullName evidence="2">Uncharacterized protein</fullName>
    </submittedName>
</protein>
<keyword evidence="1" id="KW-0479">Metal-binding</keyword>
<keyword evidence="3" id="KW-1185">Reference proteome</keyword>
<evidence type="ECO:0000313" key="3">
    <source>
        <dbReference type="Proteomes" id="UP000234366"/>
    </source>
</evidence>
<dbReference type="EMBL" id="CP025001">
    <property type="protein sequence ID" value="AUJ78156.1"/>
    <property type="molecule type" value="Genomic_DNA"/>
</dbReference>
<dbReference type="Proteomes" id="UP000234366">
    <property type="component" value="Chromosome"/>
</dbReference>
<proteinExistence type="predicted"/>